<protein>
    <submittedName>
        <fullName evidence="4 5">Uncharacterized protein</fullName>
    </submittedName>
</protein>
<dbReference type="GO" id="GO:0015935">
    <property type="term" value="C:small ribosomal subunit"/>
    <property type="evidence" value="ECO:0007669"/>
    <property type="project" value="InterPro"/>
</dbReference>
<evidence type="ECO:0000313" key="5">
    <source>
        <dbReference type="EnsemblFungi" id="PTTG_12657-t43_1-p1"/>
    </source>
</evidence>
<accession>A0A180FZN8</accession>
<dbReference type="InterPro" id="IPR005707">
    <property type="entry name" value="Ribosomal_uS2_euk/arc"/>
</dbReference>
<sequence length="129" mass="14161">MALGCLPPALPLRRTLAFSWLFNFCVISLGPCGHRAVLKLDANTGAQAIAGWLTCWYPSDFPPPPQRTPSYINIPVTGLFDTNVSLTFVNVVIPIKNKENHSVGLNWSLLCQEFFDLQGTAAAEATIDW</sequence>
<dbReference type="EMBL" id="ADAS02002314">
    <property type="protein sequence ID" value="OAV85885.1"/>
    <property type="molecule type" value="Genomic_DNA"/>
</dbReference>
<evidence type="ECO:0000256" key="2">
    <source>
        <dbReference type="ARBA" id="ARBA00023274"/>
    </source>
</evidence>
<keyword evidence="6" id="KW-1185">Reference proteome</keyword>
<feature type="non-terminal residue" evidence="4">
    <location>
        <position position="129"/>
    </location>
</feature>
<feature type="signal peptide" evidence="3">
    <location>
        <begin position="1"/>
        <end position="17"/>
    </location>
</feature>
<dbReference type="Gene3D" id="3.40.50.10490">
    <property type="entry name" value="Glucose-6-phosphate isomerase like protein, domain 1"/>
    <property type="match status" value="1"/>
</dbReference>
<feature type="chain" id="PRO_5008109469" evidence="3">
    <location>
        <begin position="18"/>
        <end position="129"/>
    </location>
</feature>
<keyword evidence="2" id="KW-0687">Ribonucleoprotein</keyword>
<evidence type="ECO:0000313" key="6">
    <source>
        <dbReference type="Proteomes" id="UP000005240"/>
    </source>
</evidence>
<dbReference type="STRING" id="630390.A0A180FZN8"/>
<dbReference type="AlphaFoldDB" id="A0A180FZN8"/>
<reference evidence="4" key="2">
    <citation type="submission" date="2016-05" db="EMBL/GenBank/DDBJ databases">
        <title>Comparative analysis highlights variable genome content of wheat rusts and divergence of the mating loci.</title>
        <authorList>
            <person name="Cuomo C.A."/>
            <person name="Bakkeren G."/>
            <person name="Szabo L."/>
            <person name="Khalil H."/>
            <person name="Joly D."/>
            <person name="Goldberg J."/>
            <person name="Young S."/>
            <person name="Zeng Q."/>
            <person name="Fellers J."/>
        </authorList>
    </citation>
    <scope>NUCLEOTIDE SEQUENCE [LARGE SCALE GENOMIC DNA]</scope>
    <source>
        <strain evidence="4">1-1 BBBD Race 1</strain>
    </source>
</reference>
<evidence type="ECO:0000313" key="4">
    <source>
        <dbReference type="EMBL" id="OAV85885.1"/>
    </source>
</evidence>
<reference evidence="5 6" key="3">
    <citation type="journal article" date="2017" name="G3 (Bethesda)">
        <title>Comparative analysis highlights variable genome content of wheat rusts and divergence of the mating loci.</title>
        <authorList>
            <person name="Cuomo C.A."/>
            <person name="Bakkeren G."/>
            <person name="Khalil H.B."/>
            <person name="Panwar V."/>
            <person name="Joly D."/>
            <person name="Linning R."/>
            <person name="Sakthikumar S."/>
            <person name="Song X."/>
            <person name="Adiconis X."/>
            <person name="Fan L."/>
            <person name="Goldberg J.M."/>
            <person name="Levin J.Z."/>
            <person name="Young S."/>
            <person name="Zeng Q."/>
            <person name="Anikster Y."/>
            <person name="Bruce M."/>
            <person name="Wang M."/>
            <person name="Yin C."/>
            <person name="McCallum B."/>
            <person name="Szabo L.J."/>
            <person name="Hulbert S."/>
            <person name="Chen X."/>
            <person name="Fellers J.P."/>
        </authorList>
    </citation>
    <scope>NUCLEOTIDE SEQUENCE</scope>
    <source>
        <strain evidence="6">Isolate 1-1 / race 1 (BBBD)</strain>
        <strain evidence="5">isolate 1-1 / race 1 (BBBD)</strain>
    </source>
</reference>
<dbReference type="SUPFAM" id="SSF52313">
    <property type="entry name" value="Ribosomal protein S2"/>
    <property type="match status" value="1"/>
</dbReference>
<reference evidence="4" key="1">
    <citation type="submission" date="2009-11" db="EMBL/GenBank/DDBJ databases">
        <authorList>
            <consortium name="The Broad Institute Genome Sequencing Platform"/>
            <person name="Ward D."/>
            <person name="Feldgarden M."/>
            <person name="Earl A."/>
            <person name="Young S.K."/>
            <person name="Zeng Q."/>
            <person name="Koehrsen M."/>
            <person name="Alvarado L."/>
            <person name="Berlin A."/>
            <person name="Bochicchio J."/>
            <person name="Borenstein D."/>
            <person name="Chapman S.B."/>
            <person name="Chen Z."/>
            <person name="Engels R."/>
            <person name="Freedman E."/>
            <person name="Gellesch M."/>
            <person name="Goldberg J."/>
            <person name="Griggs A."/>
            <person name="Gujja S."/>
            <person name="Heilman E."/>
            <person name="Heiman D."/>
            <person name="Hepburn T."/>
            <person name="Howarth C."/>
            <person name="Jen D."/>
            <person name="Larson L."/>
            <person name="Lewis B."/>
            <person name="Mehta T."/>
            <person name="Park D."/>
            <person name="Pearson M."/>
            <person name="Roberts A."/>
            <person name="Saif S."/>
            <person name="Shea T."/>
            <person name="Shenoy N."/>
            <person name="Sisk P."/>
            <person name="Stolte C."/>
            <person name="Sykes S."/>
            <person name="Thomson T."/>
            <person name="Walk T."/>
            <person name="White J."/>
            <person name="Yandava C."/>
            <person name="Izard J."/>
            <person name="Baranova O.V."/>
            <person name="Blanton J.M."/>
            <person name="Tanner A.C."/>
            <person name="Dewhirst F.E."/>
            <person name="Haas B."/>
            <person name="Nusbaum C."/>
            <person name="Birren B."/>
        </authorList>
    </citation>
    <scope>NUCLEOTIDE SEQUENCE [LARGE SCALE GENOMIC DNA]</scope>
    <source>
        <strain evidence="4">1-1 BBBD Race 1</strain>
    </source>
</reference>
<proteinExistence type="predicted"/>
<dbReference type="VEuPathDB" id="FungiDB:PTTG_12657"/>
<keyword evidence="1" id="KW-0689">Ribosomal protein</keyword>
<keyword evidence="3" id="KW-0732">Signal</keyword>
<dbReference type="InterPro" id="IPR023591">
    <property type="entry name" value="Ribosomal_uS2_flav_dom_sf"/>
</dbReference>
<evidence type="ECO:0000256" key="3">
    <source>
        <dbReference type="SAM" id="SignalP"/>
    </source>
</evidence>
<dbReference type="GO" id="GO:0006412">
    <property type="term" value="P:translation"/>
    <property type="evidence" value="ECO:0007669"/>
    <property type="project" value="InterPro"/>
</dbReference>
<dbReference type="GO" id="GO:0003735">
    <property type="term" value="F:structural constituent of ribosome"/>
    <property type="evidence" value="ECO:0007669"/>
    <property type="project" value="InterPro"/>
</dbReference>
<reference evidence="5" key="4">
    <citation type="submission" date="2025-05" db="UniProtKB">
        <authorList>
            <consortium name="EnsemblFungi"/>
        </authorList>
    </citation>
    <scope>IDENTIFICATION</scope>
    <source>
        <strain evidence="5">isolate 1-1 / race 1 (BBBD)</strain>
    </source>
</reference>
<dbReference type="PANTHER" id="PTHR11489">
    <property type="entry name" value="40S RIBOSOMAL PROTEIN SA"/>
    <property type="match status" value="1"/>
</dbReference>
<name>A0A180FZN8_PUCT1</name>
<gene>
    <name evidence="4" type="ORF">PTTG_12657</name>
</gene>
<dbReference type="Proteomes" id="UP000005240">
    <property type="component" value="Unassembled WGS sequence"/>
</dbReference>
<evidence type="ECO:0000256" key="1">
    <source>
        <dbReference type="ARBA" id="ARBA00022980"/>
    </source>
</evidence>
<organism evidence="4">
    <name type="scientific">Puccinia triticina (isolate 1-1 / race 1 (BBBD))</name>
    <name type="common">Brown leaf rust fungus</name>
    <dbReference type="NCBI Taxonomy" id="630390"/>
    <lineage>
        <taxon>Eukaryota</taxon>
        <taxon>Fungi</taxon>
        <taxon>Dikarya</taxon>
        <taxon>Basidiomycota</taxon>
        <taxon>Pucciniomycotina</taxon>
        <taxon>Pucciniomycetes</taxon>
        <taxon>Pucciniales</taxon>
        <taxon>Pucciniaceae</taxon>
        <taxon>Puccinia</taxon>
    </lineage>
</organism>
<dbReference type="EnsemblFungi" id="PTTG_12657-t43_1">
    <property type="protein sequence ID" value="PTTG_12657-t43_1-p1"/>
    <property type="gene ID" value="PTTG_12657"/>
</dbReference>